<evidence type="ECO:0000313" key="3">
    <source>
        <dbReference type="EMBL" id="GET43177.1"/>
    </source>
</evidence>
<feature type="compositionally biased region" description="Basic and acidic residues" evidence="1">
    <location>
        <begin position="291"/>
        <end position="301"/>
    </location>
</feature>
<name>A0AAV3XRF1_9CYAN</name>
<accession>A0AAV3XRF1</accession>
<feature type="compositionally biased region" description="Polar residues" evidence="1">
    <location>
        <begin position="65"/>
        <end position="78"/>
    </location>
</feature>
<feature type="compositionally biased region" description="Polar residues" evidence="1">
    <location>
        <begin position="259"/>
        <end position="273"/>
    </location>
</feature>
<dbReference type="AlphaFoldDB" id="A0AAV3XRF1"/>
<sequence>MKTPNQQQQFDQTVAGIPKPQRGKNLNGFLAGAATMLLLGAGGFLLYQGMNLGQVKLPFNLSANRKSTTVTPSPATNVSPSPTTSIPPSSNPYVQSALGNKAQVELLSVKRIPEMPDEVTVEFRVNRVADQVATRDTINIGATTARNPVTNETYKSVNPENRSSGPIALFTLRQGQSLDGYVVLKVPRGITLIDVFLENTGTFKNVLVGDGEPALQLTPPLATPTPKTGANSLPTPTVNPSISPFGKSPAIQETIPIPGTTTPVFPSPKTTTIAPEGVIQPLDSSSPKPNNKGDKREDIREQNAPVSKSAKKAFGNKAQVDLVSVQRMENPQTGKRDLVTVQMRVRRLADEVGRRDIINIPEITARNYVSNTIYKSVPVASSTASIALNRIPKGESVDASVAIKVPEGVQFIDISVPETGTFEEVEITRPTPVDGP</sequence>
<dbReference type="RefSeq" id="WP_226591719.1">
    <property type="nucleotide sequence ID" value="NZ_BLAY01000204.1"/>
</dbReference>
<keyword evidence="2" id="KW-0812">Transmembrane</keyword>
<reference evidence="3" key="1">
    <citation type="submission" date="2019-10" db="EMBL/GenBank/DDBJ databases">
        <title>Draft genome sequece of Microseira wollei NIES-4236.</title>
        <authorList>
            <person name="Yamaguchi H."/>
            <person name="Suzuki S."/>
            <person name="Kawachi M."/>
        </authorList>
    </citation>
    <scope>NUCLEOTIDE SEQUENCE</scope>
    <source>
        <strain evidence="3">NIES-4236</strain>
    </source>
</reference>
<evidence type="ECO:0000256" key="2">
    <source>
        <dbReference type="SAM" id="Phobius"/>
    </source>
</evidence>
<feature type="compositionally biased region" description="Low complexity" evidence="1">
    <location>
        <begin position="79"/>
        <end position="90"/>
    </location>
</feature>
<organism evidence="3 4">
    <name type="scientific">Microseira wollei NIES-4236</name>
    <dbReference type="NCBI Taxonomy" id="2530354"/>
    <lineage>
        <taxon>Bacteria</taxon>
        <taxon>Bacillati</taxon>
        <taxon>Cyanobacteriota</taxon>
        <taxon>Cyanophyceae</taxon>
        <taxon>Oscillatoriophycideae</taxon>
        <taxon>Aerosakkonematales</taxon>
        <taxon>Aerosakkonemataceae</taxon>
        <taxon>Microseira</taxon>
    </lineage>
</organism>
<protein>
    <submittedName>
        <fullName evidence="3">Uncharacterized protein</fullName>
    </submittedName>
</protein>
<feature type="transmembrane region" description="Helical" evidence="2">
    <location>
        <begin position="28"/>
        <end position="47"/>
    </location>
</feature>
<comment type="caution">
    <text evidence="3">The sequence shown here is derived from an EMBL/GenBank/DDBJ whole genome shotgun (WGS) entry which is preliminary data.</text>
</comment>
<dbReference type="Proteomes" id="UP001050975">
    <property type="component" value="Unassembled WGS sequence"/>
</dbReference>
<feature type="region of interest" description="Disordered" evidence="1">
    <location>
        <begin position="258"/>
        <end position="313"/>
    </location>
</feature>
<feature type="compositionally biased region" description="Polar residues" evidence="1">
    <location>
        <begin position="1"/>
        <end position="12"/>
    </location>
</feature>
<evidence type="ECO:0000256" key="1">
    <source>
        <dbReference type="SAM" id="MobiDB-lite"/>
    </source>
</evidence>
<gene>
    <name evidence="3" type="ORF">MiSe_79980</name>
</gene>
<dbReference type="EMBL" id="BLAY01000204">
    <property type="protein sequence ID" value="GET43177.1"/>
    <property type="molecule type" value="Genomic_DNA"/>
</dbReference>
<keyword evidence="4" id="KW-1185">Reference proteome</keyword>
<feature type="region of interest" description="Disordered" evidence="1">
    <location>
        <begin position="65"/>
        <end position="90"/>
    </location>
</feature>
<feature type="region of interest" description="Disordered" evidence="1">
    <location>
        <begin position="1"/>
        <end position="22"/>
    </location>
</feature>
<evidence type="ECO:0000313" key="4">
    <source>
        <dbReference type="Proteomes" id="UP001050975"/>
    </source>
</evidence>
<proteinExistence type="predicted"/>
<keyword evidence="2" id="KW-1133">Transmembrane helix</keyword>
<keyword evidence="2" id="KW-0472">Membrane</keyword>